<feature type="domain" description="Glycosyltransferase 2-like" evidence="4">
    <location>
        <begin position="6"/>
        <end position="169"/>
    </location>
</feature>
<comment type="caution">
    <text evidence="5">The sequence shown here is derived from an EMBL/GenBank/DDBJ whole genome shotgun (WGS) entry which is preliminary data.</text>
</comment>
<dbReference type="InterPro" id="IPR029044">
    <property type="entry name" value="Nucleotide-diphossugar_trans"/>
</dbReference>
<organism evidence="5 6">
    <name type="scientific">candidate division CPR3 bacterium 4484_211</name>
    <dbReference type="NCBI Taxonomy" id="1968527"/>
    <lineage>
        <taxon>Bacteria</taxon>
        <taxon>Bacteria division CPR3</taxon>
    </lineage>
</organism>
<dbReference type="GO" id="GO:0009247">
    <property type="term" value="P:glycolipid biosynthetic process"/>
    <property type="evidence" value="ECO:0007669"/>
    <property type="project" value="TreeGrafter"/>
</dbReference>
<dbReference type="PANTHER" id="PTHR43398:SF1">
    <property type="entry name" value="DOLICHOL-PHOSPHATE MANNOSYLTRANSFERASE SUBUNIT 1"/>
    <property type="match status" value="1"/>
</dbReference>
<dbReference type="CDD" id="cd06442">
    <property type="entry name" value="DPM1_like"/>
    <property type="match status" value="1"/>
</dbReference>
<evidence type="ECO:0000256" key="1">
    <source>
        <dbReference type="ARBA" id="ARBA00006739"/>
    </source>
</evidence>
<accession>A0A1W9NXK8</accession>
<reference evidence="6" key="1">
    <citation type="submission" date="2017-03" db="EMBL/GenBank/DDBJ databases">
        <title>Novel pathways for hydrocarbon cycling and metabolic interdependencies in hydrothermal sediment communities.</title>
        <authorList>
            <person name="Dombrowski N."/>
            <person name="Seitz K."/>
            <person name="Teske A."/>
            <person name="Baker B."/>
        </authorList>
    </citation>
    <scope>NUCLEOTIDE SEQUENCE [LARGE SCALE GENOMIC DNA]</scope>
</reference>
<gene>
    <name evidence="5" type="ORF">B5M47_02865</name>
</gene>
<dbReference type="InterPro" id="IPR001173">
    <property type="entry name" value="Glyco_trans_2-like"/>
</dbReference>
<protein>
    <recommendedName>
        <fullName evidence="4">Glycosyltransferase 2-like domain-containing protein</fullName>
    </recommendedName>
</protein>
<evidence type="ECO:0000256" key="3">
    <source>
        <dbReference type="ARBA" id="ARBA00022679"/>
    </source>
</evidence>
<keyword evidence="3" id="KW-0808">Transferase</keyword>
<dbReference type="EMBL" id="MZGJ01000016">
    <property type="protein sequence ID" value="OQX50858.1"/>
    <property type="molecule type" value="Genomic_DNA"/>
</dbReference>
<dbReference type="PANTHER" id="PTHR43398">
    <property type="entry name" value="DOLICHOL-PHOSPHATE MANNOSYLTRANSFERASE SUBUNIT 1"/>
    <property type="match status" value="1"/>
</dbReference>
<sequence length="236" mass="26761">MDMTYVVVPTYNEAENIESLLKEILSLNLGVRILIVDDNSPDGTGRIAEELSHKNSLVEVMKNPAKAGLGRAYLKGFWYVLEQGAQKVVTMDADFSHRPREIPSLLEKSDAYDVVVGSRHVPGAELDYPWFRKMVSLSAVSFARWLLGLGIKDCTSAFRVYNRRALKCVLKKQNYSDGYIFLVELLFRLHKKGYTMVEVPIVFKDRERGRSKMAVPEEIMNGVYSLIRLKIGSILP</sequence>
<dbReference type="STRING" id="1968527.B5M47_02865"/>
<dbReference type="Proteomes" id="UP000192520">
    <property type="component" value="Unassembled WGS sequence"/>
</dbReference>
<dbReference type="Gene3D" id="3.90.550.10">
    <property type="entry name" value="Spore Coat Polysaccharide Biosynthesis Protein SpsA, Chain A"/>
    <property type="match status" value="1"/>
</dbReference>
<evidence type="ECO:0000313" key="6">
    <source>
        <dbReference type="Proteomes" id="UP000192520"/>
    </source>
</evidence>
<keyword evidence="2" id="KW-0328">Glycosyltransferase</keyword>
<proteinExistence type="inferred from homology"/>
<name>A0A1W9NXK8_UNCC3</name>
<dbReference type="SUPFAM" id="SSF53448">
    <property type="entry name" value="Nucleotide-diphospho-sugar transferases"/>
    <property type="match status" value="1"/>
</dbReference>
<dbReference type="Pfam" id="PF00535">
    <property type="entry name" value="Glycos_transf_2"/>
    <property type="match status" value="1"/>
</dbReference>
<dbReference type="AlphaFoldDB" id="A0A1W9NXK8"/>
<dbReference type="GO" id="GO:0016020">
    <property type="term" value="C:membrane"/>
    <property type="evidence" value="ECO:0007669"/>
    <property type="project" value="GOC"/>
</dbReference>
<dbReference type="FunFam" id="3.90.550.10:FF:000122">
    <property type="entry name" value="Dolichol-phosphate mannosyltransferase subunit 1"/>
    <property type="match status" value="1"/>
</dbReference>
<evidence type="ECO:0000256" key="2">
    <source>
        <dbReference type="ARBA" id="ARBA00022676"/>
    </source>
</evidence>
<dbReference type="GO" id="GO:0004582">
    <property type="term" value="F:dolichyl-phosphate beta-D-mannosyltransferase activity"/>
    <property type="evidence" value="ECO:0007669"/>
    <property type="project" value="InterPro"/>
</dbReference>
<evidence type="ECO:0000313" key="5">
    <source>
        <dbReference type="EMBL" id="OQX50858.1"/>
    </source>
</evidence>
<evidence type="ECO:0000259" key="4">
    <source>
        <dbReference type="Pfam" id="PF00535"/>
    </source>
</evidence>
<comment type="similarity">
    <text evidence="1">Belongs to the glycosyltransferase 2 family.</text>
</comment>
<dbReference type="InterPro" id="IPR039528">
    <property type="entry name" value="DPM1-like"/>
</dbReference>